<reference evidence="1 2" key="1">
    <citation type="submission" date="2009-08" db="EMBL/GenBank/DDBJ databases">
        <title>The Genome Sequence of Spizellomyces punctatus strain DAOM BR117.</title>
        <authorList>
            <consortium name="The Broad Institute Genome Sequencing Platform"/>
            <person name="Russ C."/>
            <person name="Cuomo C."/>
            <person name="Shea T."/>
            <person name="Young S.K."/>
            <person name="Zeng Q."/>
            <person name="Koehrsen M."/>
            <person name="Haas B."/>
            <person name="Borodovsky M."/>
            <person name="Guigo R."/>
            <person name="Alvarado L."/>
            <person name="Berlin A."/>
            <person name="Bochicchio J."/>
            <person name="Borenstein D."/>
            <person name="Chapman S."/>
            <person name="Chen Z."/>
            <person name="Engels R."/>
            <person name="Freedman E."/>
            <person name="Gellesch M."/>
            <person name="Goldberg J."/>
            <person name="Griggs A."/>
            <person name="Gujja S."/>
            <person name="Heiman D."/>
            <person name="Hepburn T."/>
            <person name="Howarth C."/>
            <person name="Jen D."/>
            <person name="Larson L."/>
            <person name="Lewis B."/>
            <person name="Mehta T."/>
            <person name="Park D."/>
            <person name="Pearson M."/>
            <person name="Roberts A."/>
            <person name="Saif S."/>
            <person name="Shenoy N."/>
            <person name="Sisk P."/>
            <person name="Stolte C."/>
            <person name="Sykes S."/>
            <person name="Thomson T."/>
            <person name="Walk T."/>
            <person name="White J."/>
            <person name="Yandava C."/>
            <person name="Burger G."/>
            <person name="Gray M.W."/>
            <person name="Holland P.W.H."/>
            <person name="King N."/>
            <person name="Lang F.B.F."/>
            <person name="Roger A.J."/>
            <person name="Ruiz-Trillo I."/>
            <person name="Lander E."/>
            <person name="Nusbaum C."/>
        </authorList>
    </citation>
    <scope>NUCLEOTIDE SEQUENCE [LARGE SCALE GENOMIC DNA]</scope>
    <source>
        <strain evidence="1 2">DAOM BR117</strain>
    </source>
</reference>
<dbReference type="InterPro" id="IPR015813">
    <property type="entry name" value="Pyrv/PenolPyrv_kinase-like_dom"/>
</dbReference>
<accession>A0A0L0H5U2</accession>
<protein>
    <recommendedName>
        <fullName evidence="3">Carboxyvinyl-carboxyphosphonate phosphorylmutase</fullName>
    </recommendedName>
</protein>
<dbReference type="OrthoDB" id="1923844at2759"/>
<dbReference type="InterPro" id="IPR040442">
    <property type="entry name" value="Pyrv_kinase-like_dom_sf"/>
</dbReference>
<dbReference type="AlphaFoldDB" id="A0A0L0H5U2"/>
<dbReference type="SUPFAM" id="SSF51621">
    <property type="entry name" value="Phosphoenolpyruvate/pyruvate domain"/>
    <property type="match status" value="1"/>
</dbReference>
<dbReference type="VEuPathDB" id="FungiDB:SPPG_07723"/>
<dbReference type="CDD" id="cd00377">
    <property type="entry name" value="ICL_PEPM"/>
    <property type="match status" value="1"/>
</dbReference>
<dbReference type="Gene3D" id="3.20.20.60">
    <property type="entry name" value="Phosphoenolpyruvate-binding domains"/>
    <property type="match status" value="1"/>
</dbReference>
<proteinExistence type="predicted"/>
<dbReference type="EMBL" id="KQ257466">
    <property type="protein sequence ID" value="KNC96895.1"/>
    <property type="molecule type" value="Genomic_DNA"/>
</dbReference>
<evidence type="ECO:0000313" key="1">
    <source>
        <dbReference type="EMBL" id="KNC96895.1"/>
    </source>
</evidence>
<dbReference type="Proteomes" id="UP000053201">
    <property type="component" value="Unassembled WGS sequence"/>
</dbReference>
<dbReference type="InterPro" id="IPR039556">
    <property type="entry name" value="ICL/PEPM"/>
</dbReference>
<gene>
    <name evidence="1" type="ORF">SPPG_07723</name>
</gene>
<dbReference type="PANTHER" id="PTHR42905:SF2">
    <property type="entry name" value="PHOSPHOENOLPYRUVATE CARBOXYLASE FAMILY PROTEIN"/>
    <property type="match status" value="1"/>
</dbReference>
<evidence type="ECO:0000313" key="2">
    <source>
        <dbReference type="Proteomes" id="UP000053201"/>
    </source>
</evidence>
<evidence type="ECO:0008006" key="3">
    <source>
        <dbReference type="Google" id="ProtNLM"/>
    </source>
</evidence>
<dbReference type="STRING" id="645134.A0A0L0H5U2"/>
<dbReference type="Pfam" id="PF13714">
    <property type="entry name" value="PEP_mutase"/>
    <property type="match status" value="1"/>
</dbReference>
<dbReference type="GeneID" id="27690920"/>
<dbReference type="InParanoid" id="A0A0L0H5U2"/>
<name>A0A0L0H5U2_SPIPD</name>
<dbReference type="PANTHER" id="PTHR42905">
    <property type="entry name" value="PHOSPHOENOLPYRUVATE CARBOXYLASE"/>
    <property type="match status" value="1"/>
</dbReference>
<organism evidence="1 2">
    <name type="scientific">Spizellomyces punctatus (strain DAOM BR117)</name>
    <dbReference type="NCBI Taxonomy" id="645134"/>
    <lineage>
        <taxon>Eukaryota</taxon>
        <taxon>Fungi</taxon>
        <taxon>Fungi incertae sedis</taxon>
        <taxon>Chytridiomycota</taxon>
        <taxon>Chytridiomycota incertae sedis</taxon>
        <taxon>Chytridiomycetes</taxon>
        <taxon>Spizellomycetales</taxon>
        <taxon>Spizellomycetaceae</taxon>
        <taxon>Spizellomyces</taxon>
    </lineage>
</organism>
<dbReference type="GO" id="GO:0003824">
    <property type="term" value="F:catalytic activity"/>
    <property type="evidence" value="ECO:0007669"/>
    <property type="project" value="InterPro"/>
</dbReference>
<keyword evidence="2" id="KW-1185">Reference proteome</keyword>
<dbReference type="RefSeq" id="XP_016604935.1">
    <property type="nucleotide sequence ID" value="XM_016755881.1"/>
</dbReference>
<dbReference type="eggNOG" id="KOG1260">
    <property type="taxonomic scope" value="Eukaryota"/>
</dbReference>
<sequence>MLVHPAQGPNEEYHFVHCYLHCIDMPATLDTPQGKKKMTTVLRQLIKEKDLLVGPGVFDGISAHVANSVGFDFLYLAGSGASGSYIGEPDLSVITQTEMAALARTVVHCSSVPVIADADTGFGGPLNIRRTMQLFEGAGVAGAHFEDQTFPKRCGQLEGKHVVALDEFLERIAAAVQARTDPDFVIIARTDSRQAIGNIDECIRRLKAAFEVGADVGFVESPMTKEECKKVVESLAPRPVLINVLPHGLTPNLTTKECAELGFKLAIYPCTGFIPAMLAMQNSYRALKETGTDLEVCQGKQIRDFFIQMGLEEEFEYDKRMVEIAKKAIHEKHGGK</sequence>
<dbReference type="OMA" id="CVICPGV"/>